<name>A0A841GJZ0_9GAMM</name>
<keyword evidence="10" id="KW-1185">Reference proteome</keyword>
<reference evidence="9 10" key="1">
    <citation type="submission" date="2020-08" db="EMBL/GenBank/DDBJ databases">
        <title>Genomic Encyclopedia of Type Strains, Phase IV (KMG-IV): sequencing the most valuable type-strain genomes for metagenomic binning, comparative biology and taxonomic classification.</title>
        <authorList>
            <person name="Goeker M."/>
        </authorList>
    </citation>
    <scope>NUCLEOTIDE SEQUENCE [LARGE SCALE GENOMIC DNA]</scope>
    <source>
        <strain evidence="9 10">DSM 22975</strain>
    </source>
</reference>
<dbReference type="PRINTS" id="PR00702">
    <property type="entry name" value="ACRIFLAVINRP"/>
</dbReference>
<sequence>MQLSMLSIRRPVMTCLLMAFFTLSGVLAYRALPVSELPQIDFPTINVTAGLSGASPETMASAVATPLEGQLATISGIDNISSVSSQGVTRITLQFDLDRDIDAAALDVQNALSAAQRKLPASMTSSPSMRKSNPADAPIFFVALHSDTLPISTVTEYAESKLAQSLSMLPGVAQVSVFGAKPYAVRVQADPDKMTAHNLGLDELASAISDNNVNQPLGGLDGAFRSLSLQSNGQLKNAAAYRQLVVAYRNGSPLYLSSVANVLDSEENTRVASWFVDKPGVILAVQRQAGANTISTVDAVRQALPQFQTILPDSIQMDVLYDRSESIRASIHDVQFTLLLSCALVVLVIWLFLRNLSATVIPALAVPLSILGAVPVMYLLDYSLDNLSLLALTLAVGFVVDDAIVMMENIVRHMEQGMSAMQAARKGAREIGFTILSMTLSLIAVFIPLLFMGGLMGRLLNEFAVTISAAIAISGLVSLTLTPMLCSRVLRPDHDATSQGRFALWLERSFTRLTAAYSASLAVVLRHPRWVMFSFFASMVLTVLLYQQLPKDFLPSTDSGQITLTTKAAPDTSFATLSWMQQQVAAIVQADPHVAAFMSSVGSTGPNGSANGGSMTIRLVPREQRPSADEVMAGLRQKVNHIPGLSVYLRNPPSIRIGGISTASEYQFTIQSNDIGELKDWHDRFLLAIREIPGFRDVTSDQEVVGAGLAVAVDRDKLASYGLSYSQVETALQNAFAARQVSTIYADTNQYAVILEVLPERQQQVTDLSRIRIRNSNGTLISLDTVASFKRQPQTLTVNHLATLPAATISFNMRPGMALSDALKALDQVKTELAPPATLVTSLQGSAAAFAGSQSGMMVLLLLALLVVYGVLGMLYESFVHPLTILSGLPSAGLGALMTLWLFQFPVTLYAFVGILLLVGIVKKNAIMMIDFALERERDGMVPDEAIHQACLVRFRPIMMTSIAALAGALPIALGYGAGAELRQPLGVAIVGGLLLSQVVTLYLTPVIYHYLAPWHARLNFRS</sequence>
<dbReference type="Pfam" id="PF00873">
    <property type="entry name" value="ACR_tran"/>
    <property type="match status" value="1"/>
</dbReference>
<evidence type="ECO:0000256" key="8">
    <source>
        <dbReference type="SAM" id="Phobius"/>
    </source>
</evidence>
<accession>A0A841GJZ0</accession>
<feature type="transmembrane region" description="Helical" evidence="8">
    <location>
        <begin position="955"/>
        <end position="974"/>
    </location>
</feature>
<dbReference type="Gene3D" id="3.30.70.1430">
    <property type="entry name" value="Multidrug efflux transporter AcrB pore domain"/>
    <property type="match status" value="2"/>
</dbReference>
<evidence type="ECO:0000313" key="9">
    <source>
        <dbReference type="EMBL" id="MBB6055521.1"/>
    </source>
</evidence>
<dbReference type="SUPFAM" id="SSF82714">
    <property type="entry name" value="Multidrug efflux transporter AcrB TolC docking domain, DN and DC subdomains"/>
    <property type="match status" value="2"/>
</dbReference>
<dbReference type="GO" id="GO:0005886">
    <property type="term" value="C:plasma membrane"/>
    <property type="evidence" value="ECO:0007669"/>
    <property type="project" value="UniProtKB-SubCell"/>
</dbReference>
<dbReference type="PANTHER" id="PTHR32063:SF21">
    <property type="entry name" value="MULTIDRUG RESISTANCE PROTEIN MDTB"/>
    <property type="match status" value="1"/>
</dbReference>
<gene>
    <name evidence="9" type="ORF">HNR75_001427</name>
</gene>
<dbReference type="FunFam" id="1.20.1640.10:FF:000001">
    <property type="entry name" value="Efflux pump membrane transporter"/>
    <property type="match status" value="1"/>
</dbReference>
<evidence type="ECO:0000313" key="10">
    <source>
        <dbReference type="Proteomes" id="UP000585721"/>
    </source>
</evidence>
<evidence type="ECO:0000256" key="7">
    <source>
        <dbReference type="ARBA" id="ARBA00023136"/>
    </source>
</evidence>
<feature type="transmembrane region" description="Helical" evidence="8">
    <location>
        <begin position="431"/>
        <end position="451"/>
    </location>
</feature>
<keyword evidence="4" id="KW-0997">Cell inner membrane</keyword>
<dbReference type="AlphaFoldDB" id="A0A841GJZ0"/>
<evidence type="ECO:0000256" key="3">
    <source>
        <dbReference type="ARBA" id="ARBA00022475"/>
    </source>
</evidence>
<keyword evidence="7 8" id="KW-0472">Membrane</keyword>
<feature type="transmembrane region" description="Helical" evidence="8">
    <location>
        <begin position="909"/>
        <end position="934"/>
    </location>
</feature>
<dbReference type="Gene3D" id="3.30.2090.10">
    <property type="entry name" value="Multidrug efflux transporter AcrB TolC docking domain, DN and DC subdomains"/>
    <property type="match status" value="2"/>
</dbReference>
<dbReference type="Gene3D" id="1.20.1640.10">
    <property type="entry name" value="Multidrug efflux transporter AcrB transmembrane domain"/>
    <property type="match status" value="2"/>
</dbReference>
<feature type="transmembrane region" description="Helical" evidence="8">
    <location>
        <begin position="386"/>
        <end position="411"/>
    </location>
</feature>
<evidence type="ECO:0000256" key="4">
    <source>
        <dbReference type="ARBA" id="ARBA00022519"/>
    </source>
</evidence>
<dbReference type="EMBL" id="JACHGR010000004">
    <property type="protein sequence ID" value="MBB6055521.1"/>
    <property type="molecule type" value="Genomic_DNA"/>
</dbReference>
<dbReference type="Gene3D" id="3.30.70.1320">
    <property type="entry name" value="Multidrug efflux transporter AcrB pore domain like"/>
    <property type="match status" value="1"/>
</dbReference>
<dbReference type="SUPFAM" id="SSF82693">
    <property type="entry name" value="Multidrug efflux transporter AcrB pore domain, PN1, PN2, PC1 and PC2 subdomains"/>
    <property type="match status" value="3"/>
</dbReference>
<dbReference type="GO" id="GO:0042910">
    <property type="term" value="F:xenobiotic transmembrane transporter activity"/>
    <property type="evidence" value="ECO:0007669"/>
    <property type="project" value="TreeGrafter"/>
</dbReference>
<dbReference type="Proteomes" id="UP000585721">
    <property type="component" value="Unassembled WGS sequence"/>
</dbReference>
<keyword evidence="6 8" id="KW-1133">Transmembrane helix</keyword>
<feature type="transmembrane region" description="Helical" evidence="8">
    <location>
        <begin position="334"/>
        <end position="353"/>
    </location>
</feature>
<evidence type="ECO:0000256" key="5">
    <source>
        <dbReference type="ARBA" id="ARBA00022692"/>
    </source>
</evidence>
<feature type="transmembrane region" description="Helical" evidence="8">
    <location>
        <begin position="856"/>
        <end position="876"/>
    </location>
</feature>
<dbReference type="InterPro" id="IPR001036">
    <property type="entry name" value="Acrflvin-R"/>
</dbReference>
<feature type="transmembrane region" description="Helical" evidence="8">
    <location>
        <begin position="986"/>
        <end position="1012"/>
    </location>
</feature>
<feature type="transmembrane region" description="Helical" evidence="8">
    <location>
        <begin position="463"/>
        <end position="481"/>
    </location>
</feature>
<evidence type="ECO:0000256" key="1">
    <source>
        <dbReference type="ARBA" id="ARBA00004429"/>
    </source>
</evidence>
<feature type="transmembrane region" description="Helical" evidence="8">
    <location>
        <begin position="360"/>
        <end position="380"/>
    </location>
</feature>
<dbReference type="PANTHER" id="PTHR32063">
    <property type="match status" value="1"/>
</dbReference>
<evidence type="ECO:0000256" key="6">
    <source>
        <dbReference type="ARBA" id="ARBA00022989"/>
    </source>
</evidence>
<organism evidence="9 10">
    <name type="scientific">Tolumonas osonensis</name>
    <dbReference type="NCBI Taxonomy" id="675874"/>
    <lineage>
        <taxon>Bacteria</taxon>
        <taxon>Pseudomonadati</taxon>
        <taxon>Pseudomonadota</taxon>
        <taxon>Gammaproteobacteria</taxon>
        <taxon>Aeromonadales</taxon>
        <taxon>Aeromonadaceae</taxon>
        <taxon>Tolumonas</taxon>
    </lineage>
</organism>
<keyword evidence="3" id="KW-1003">Cell membrane</keyword>
<dbReference type="SUPFAM" id="SSF82866">
    <property type="entry name" value="Multidrug efflux transporter AcrB transmembrane domain"/>
    <property type="match status" value="2"/>
</dbReference>
<dbReference type="FunFam" id="3.30.70.1430:FF:000001">
    <property type="entry name" value="Efflux pump membrane transporter"/>
    <property type="match status" value="1"/>
</dbReference>
<comment type="caution">
    <text evidence="9">The sequence shown here is derived from an EMBL/GenBank/DDBJ whole genome shotgun (WGS) entry which is preliminary data.</text>
</comment>
<evidence type="ECO:0000256" key="2">
    <source>
        <dbReference type="ARBA" id="ARBA00022448"/>
    </source>
</evidence>
<protein>
    <submittedName>
        <fullName evidence="9">HAE1 family hydrophobic/amphiphilic exporter-1</fullName>
    </submittedName>
</protein>
<comment type="subcellular location">
    <subcellularLocation>
        <location evidence="1">Cell inner membrane</location>
        <topology evidence="1">Multi-pass membrane protein</topology>
    </subcellularLocation>
</comment>
<dbReference type="RefSeq" id="WP_188026297.1">
    <property type="nucleotide sequence ID" value="NZ_JACHGR010000004.1"/>
</dbReference>
<dbReference type="Gene3D" id="3.30.70.1440">
    <property type="entry name" value="Multidrug efflux transporter AcrB pore domain"/>
    <property type="match status" value="1"/>
</dbReference>
<dbReference type="InterPro" id="IPR027463">
    <property type="entry name" value="AcrB_DN_DC_subdom"/>
</dbReference>
<proteinExistence type="predicted"/>
<keyword evidence="5 8" id="KW-0812">Transmembrane</keyword>
<keyword evidence="2" id="KW-0813">Transport</keyword>